<protein>
    <submittedName>
        <fullName evidence="2">Uncharacterized protein</fullName>
    </submittedName>
</protein>
<accession>A0AAV4V9A4</accession>
<evidence type="ECO:0000256" key="1">
    <source>
        <dbReference type="SAM" id="MobiDB-lite"/>
    </source>
</evidence>
<dbReference type="EMBL" id="BPLQ01012645">
    <property type="protein sequence ID" value="GIY66701.1"/>
    <property type="molecule type" value="Genomic_DNA"/>
</dbReference>
<reference evidence="2 3" key="1">
    <citation type="submission" date="2021-06" db="EMBL/GenBank/DDBJ databases">
        <title>Caerostris darwini draft genome.</title>
        <authorList>
            <person name="Kono N."/>
            <person name="Arakawa K."/>
        </authorList>
    </citation>
    <scope>NUCLEOTIDE SEQUENCE [LARGE SCALE GENOMIC DNA]</scope>
</reference>
<dbReference type="Proteomes" id="UP001054837">
    <property type="component" value="Unassembled WGS sequence"/>
</dbReference>
<keyword evidence="3" id="KW-1185">Reference proteome</keyword>
<sequence length="92" mass="10729">MVREHKNNNKRESKLFPYTIRHNSKRWEEVKGKKKKQQKTEELFPPVTLSAEKYSFLFAHRYFRACWKGGVQGNGGAGVVESSDNEVVSRDK</sequence>
<proteinExistence type="predicted"/>
<evidence type="ECO:0000313" key="3">
    <source>
        <dbReference type="Proteomes" id="UP001054837"/>
    </source>
</evidence>
<gene>
    <name evidence="2" type="ORF">CDAR_583411</name>
</gene>
<dbReference type="AlphaFoldDB" id="A0AAV4V9A4"/>
<organism evidence="2 3">
    <name type="scientific">Caerostris darwini</name>
    <dbReference type="NCBI Taxonomy" id="1538125"/>
    <lineage>
        <taxon>Eukaryota</taxon>
        <taxon>Metazoa</taxon>
        <taxon>Ecdysozoa</taxon>
        <taxon>Arthropoda</taxon>
        <taxon>Chelicerata</taxon>
        <taxon>Arachnida</taxon>
        <taxon>Araneae</taxon>
        <taxon>Araneomorphae</taxon>
        <taxon>Entelegynae</taxon>
        <taxon>Araneoidea</taxon>
        <taxon>Araneidae</taxon>
        <taxon>Caerostris</taxon>
    </lineage>
</organism>
<comment type="caution">
    <text evidence="2">The sequence shown here is derived from an EMBL/GenBank/DDBJ whole genome shotgun (WGS) entry which is preliminary data.</text>
</comment>
<evidence type="ECO:0000313" key="2">
    <source>
        <dbReference type="EMBL" id="GIY66701.1"/>
    </source>
</evidence>
<name>A0AAV4V9A4_9ARAC</name>
<feature type="region of interest" description="Disordered" evidence="1">
    <location>
        <begin position="73"/>
        <end position="92"/>
    </location>
</feature>